<comment type="caution">
    <text evidence="1">The sequence shown here is derived from an EMBL/GenBank/DDBJ whole genome shotgun (WGS) entry which is preliminary data.</text>
</comment>
<accession>A0A0F9PMH8</accession>
<dbReference type="EMBL" id="LAZR01005169">
    <property type="protein sequence ID" value="KKN02251.1"/>
    <property type="molecule type" value="Genomic_DNA"/>
</dbReference>
<gene>
    <name evidence="1" type="ORF">LCGC14_1119510</name>
</gene>
<protein>
    <submittedName>
        <fullName evidence="1">Uncharacterized protein</fullName>
    </submittedName>
</protein>
<organism evidence="1">
    <name type="scientific">marine sediment metagenome</name>
    <dbReference type="NCBI Taxonomy" id="412755"/>
    <lineage>
        <taxon>unclassified sequences</taxon>
        <taxon>metagenomes</taxon>
        <taxon>ecological metagenomes</taxon>
    </lineage>
</organism>
<sequence>MKRYYQSDIVKDLKDLAIKLIQVGYSSTPELLRNLARHVEPLQLAKDEEKKRKEKDSWYICEESGCWGDVQFANADGSYVCRDCVAKRKKKSEKEKSTKNKNHPKHLYLDCGLRSSSLVDEDGICQNCAERWEKEKESKLPSKWIISLSQQKLIKVLDQIRRIESEVKGLQGIIRMQEIMQKIKGPSESPPPV</sequence>
<reference evidence="1" key="1">
    <citation type="journal article" date="2015" name="Nature">
        <title>Complex archaea that bridge the gap between prokaryotes and eukaryotes.</title>
        <authorList>
            <person name="Spang A."/>
            <person name="Saw J.H."/>
            <person name="Jorgensen S.L."/>
            <person name="Zaremba-Niedzwiedzka K."/>
            <person name="Martijn J."/>
            <person name="Lind A.E."/>
            <person name="van Eijk R."/>
            <person name="Schleper C."/>
            <person name="Guy L."/>
            <person name="Ettema T.J."/>
        </authorList>
    </citation>
    <scope>NUCLEOTIDE SEQUENCE</scope>
</reference>
<name>A0A0F9PMH8_9ZZZZ</name>
<dbReference type="AlphaFoldDB" id="A0A0F9PMH8"/>
<evidence type="ECO:0000313" key="1">
    <source>
        <dbReference type="EMBL" id="KKN02251.1"/>
    </source>
</evidence>
<proteinExistence type="predicted"/>